<comment type="caution">
    <text evidence="3">The sequence shown here is derived from an EMBL/GenBank/DDBJ whole genome shotgun (WGS) entry which is preliminary data.</text>
</comment>
<dbReference type="InterPro" id="IPR013120">
    <property type="entry name" value="FAR_NAD-bd"/>
</dbReference>
<dbReference type="SUPFAM" id="SSF51735">
    <property type="entry name" value="NAD(P)-binding Rossmann-fold domains"/>
    <property type="match status" value="1"/>
</dbReference>
<dbReference type="Pfam" id="PF07993">
    <property type="entry name" value="NAD_binding_4"/>
    <property type="match status" value="1"/>
</dbReference>
<name>A0A0L7L289_OPEBR</name>
<keyword evidence="4" id="KW-1185">Reference proteome</keyword>
<reference evidence="3 4" key="1">
    <citation type="journal article" date="2015" name="Genome Biol. Evol.">
        <title>The genome of winter moth (Operophtera brumata) provides a genomic perspective on sexual dimorphism and phenology.</title>
        <authorList>
            <person name="Derks M.F."/>
            <person name="Smit S."/>
            <person name="Salis L."/>
            <person name="Schijlen E."/>
            <person name="Bossers A."/>
            <person name="Mateman C."/>
            <person name="Pijl A.S."/>
            <person name="de Ridder D."/>
            <person name="Groenen M.A."/>
            <person name="Visser M.E."/>
            <person name="Megens H.J."/>
        </authorList>
    </citation>
    <scope>NUCLEOTIDE SEQUENCE [LARGE SCALE GENOMIC DNA]</scope>
    <source>
        <strain evidence="3">WM2013NL</strain>
        <tissue evidence="3">Head and thorax</tissue>
    </source>
</reference>
<dbReference type="GO" id="GO:0080019">
    <property type="term" value="F:alcohol-forming very long-chain fatty acyl-CoA reductase activity"/>
    <property type="evidence" value="ECO:0007669"/>
    <property type="project" value="InterPro"/>
</dbReference>
<keyword evidence="1" id="KW-0443">Lipid metabolism</keyword>
<dbReference type="Proteomes" id="UP000037510">
    <property type="component" value="Unassembled WGS sequence"/>
</dbReference>
<dbReference type="GO" id="GO:0035336">
    <property type="term" value="P:long-chain fatty-acyl-CoA metabolic process"/>
    <property type="evidence" value="ECO:0007669"/>
    <property type="project" value="TreeGrafter"/>
</dbReference>
<organism evidence="3 4">
    <name type="scientific">Operophtera brumata</name>
    <name type="common">Winter moth</name>
    <name type="synonym">Phalaena brumata</name>
    <dbReference type="NCBI Taxonomy" id="104452"/>
    <lineage>
        <taxon>Eukaryota</taxon>
        <taxon>Metazoa</taxon>
        <taxon>Ecdysozoa</taxon>
        <taxon>Arthropoda</taxon>
        <taxon>Hexapoda</taxon>
        <taxon>Insecta</taxon>
        <taxon>Pterygota</taxon>
        <taxon>Neoptera</taxon>
        <taxon>Endopterygota</taxon>
        <taxon>Lepidoptera</taxon>
        <taxon>Glossata</taxon>
        <taxon>Ditrysia</taxon>
        <taxon>Geometroidea</taxon>
        <taxon>Geometridae</taxon>
        <taxon>Larentiinae</taxon>
        <taxon>Operophtera</taxon>
    </lineage>
</organism>
<dbReference type="InterPro" id="IPR026055">
    <property type="entry name" value="FAR"/>
</dbReference>
<dbReference type="PANTHER" id="PTHR11011:SF60">
    <property type="entry name" value="FATTY ACYL-COA REDUCTASE-RELATED"/>
    <property type="match status" value="1"/>
</dbReference>
<dbReference type="AlphaFoldDB" id="A0A0L7L289"/>
<dbReference type="GO" id="GO:0005777">
    <property type="term" value="C:peroxisome"/>
    <property type="evidence" value="ECO:0007669"/>
    <property type="project" value="TreeGrafter"/>
</dbReference>
<sequence length="98" mass="10752">MTHLKVIDQATAHGDSDIQRFYCNSTVFITGGSGFLGKQLVEKLFRSFVHVSTAYSHATSMTRGGAVLEQFHESPLPPHTLILMAESMDSGRLDDITP</sequence>
<evidence type="ECO:0000256" key="1">
    <source>
        <dbReference type="RuleBase" id="RU363097"/>
    </source>
</evidence>
<dbReference type="GO" id="GO:0102965">
    <property type="term" value="F:alcohol-forming long-chain fatty acyl-CoA reductase activity"/>
    <property type="evidence" value="ECO:0007669"/>
    <property type="project" value="UniProtKB-EC"/>
</dbReference>
<dbReference type="EMBL" id="JTDY01003450">
    <property type="protein sequence ID" value="KOB69540.1"/>
    <property type="molecule type" value="Genomic_DNA"/>
</dbReference>
<evidence type="ECO:0000313" key="3">
    <source>
        <dbReference type="EMBL" id="KOB69540.1"/>
    </source>
</evidence>
<keyword evidence="1" id="KW-0560">Oxidoreductase</keyword>
<gene>
    <name evidence="3" type="ORF">OBRU01_16689</name>
</gene>
<keyword evidence="1" id="KW-0521">NADP</keyword>
<evidence type="ECO:0000313" key="4">
    <source>
        <dbReference type="Proteomes" id="UP000037510"/>
    </source>
</evidence>
<accession>A0A0L7L289</accession>
<dbReference type="PANTHER" id="PTHR11011">
    <property type="entry name" value="MALE STERILITY PROTEIN 2-RELATED"/>
    <property type="match status" value="1"/>
</dbReference>
<proteinExistence type="inferred from homology"/>
<protein>
    <recommendedName>
        <fullName evidence="1">Fatty acyl-CoA reductase</fullName>
        <ecNumber evidence="1">1.2.1.84</ecNumber>
    </recommendedName>
</protein>
<feature type="domain" description="Thioester reductase (TE)" evidence="2">
    <location>
        <begin position="29"/>
        <end position="55"/>
    </location>
</feature>
<evidence type="ECO:0000259" key="2">
    <source>
        <dbReference type="Pfam" id="PF07993"/>
    </source>
</evidence>
<dbReference type="STRING" id="104452.A0A0L7L289"/>
<dbReference type="InterPro" id="IPR036291">
    <property type="entry name" value="NAD(P)-bd_dom_sf"/>
</dbReference>
<keyword evidence="1" id="KW-0444">Lipid biosynthesis</keyword>
<comment type="function">
    <text evidence="1">Catalyzes the reduction of fatty acyl-CoA to fatty alcohols.</text>
</comment>
<dbReference type="EC" id="1.2.1.84" evidence="1"/>
<comment type="catalytic activity">
    <reaction evidence="1">
        <text>a long-chain fatty acyl-CoA + 2 NADPH + 2 H(+) = a long-chain primary fatty alcohol + 2 NADP(+) + CoA</text>
        <dbReference type="Rhea" id="RHEA:52716"/>
        <dbReference type="ChEBI" id="CHEBI:15378"/>
        <dbReference type="ChEBI" id="CHEBI:57287"/>
        <dbReference type="ChEBI" id="CHEBI:57783"/>
        <dbReference type="ChEBI" id="CHEBI:58349"/>
        <dbReference type="ChEBI" id="CHEBI:77396"/>
        <dbReference type="ChEBI" id="CHEBI:83139"/>
        <dbReference type="EC" id="1.2.1.84"/>
    </reaction>
</comment>
<feature type="non-terminal residue" evidence="3">
    <location>
        <position position="98"/>
    </location>
</feature>
<dbReference type="Gene3D" id="3.40.50.720">
    <property type="entry name" value="NAD(P)-binding Rossmann-like Domain"/>
    <property type="match status" value="1"/>
</dbReference>
<comment type="similarity">
    <text evidence="1">Belongs to the fatty acyl-CoA reductase family.</text>
</comment>